<evidence type="ECO:0000313" key="2">
    <source>
        <dbReference type="Proteomes" id="UP000825179"/>
    </source>
</evidence>
<dbReference type="KEGG" id="cthu:HUR95_15860"/>
<gene>
    <name evidence="1" type="ORF">HUR95_15860</name>
</gene>
<evidence type="ECO:0000313" key="1">
    <source>
        <dbReference type="EMBL" id="QZT33678.1"/>
    </source>
</evidence>
<reference evidence="1 2" key="1">
    <citation type="journal article" date="2020" name="Extremophiles">
        <title>Genomic analysis of Caldalkalibacillus thermarum TA2.A1 reveals aerobic alkaliphilic metabolism and evolutionary hallmarks linking alkaliphilic bacteria and plant life.</title>
        <authorList>
            <person name="de Jong S.I."/>
            <person name="van den Broek M.A."/>
            <person name="Merkel A.Y."/>
            <person name="de la Torre Cortes P."/>
            <person name="Kalamorz F."/>
            <person name="Cook G.M."/>
            <person name="van Loosdrecht M.C.M."/>
            <person name="McMillan D.G.G."/>
        </authorList>
    </citation>
    <scope>NUCLEOTIDE SEQUENCE [LARGE SCALE GENOMIC DNA]</scope>
    <source>
        <strain evidence="1 2">TA2.A1</strain>
    </source>
</reference>
<dbReference type="RefSeq" id="WP_222822752.1">
    <property type="nucleotide sequence ID" value="NZ_CP082237.1"/>
</dbReference>
<dbReference type="EMBL" id="CP082237">
    <property type="protein sequence ID" value="QZT33678.1"/>
    <property type="molecule type" value="Genomic_DNA"/>
</dbReference>
<organism evidence="1 2">
    <name type="scientific">Caldalkalibacillus thermarum (strain TA2.A1)</name>
    <dbReference type="NCBI Taxonomy" id="986075"/>
    <lineage>
        <taxon>Bacteria</taxon>
        <taxon>Bacillati</taxon>
        <taxon>Bacillota</taxon>
        <taxon>Bacilli</taxon>
        <taxon>Bacillales</taxon>
        <taxon>Bacillaceae</taxon>
        <taxon>Caldalkalibacillus</taxon>
    </lineage>
</organism>
<name>A0A8X8LA48_CALTT</name>
<evidence type="ECO:0008006" key="3">
    <source>
        <dbReference type="Google" id="ProtNLM"/>
    </source>
</evidence>
<sequence length="107" mass="12477">MITATFKDGKALICVIPSKTKSGVYLVRVEPQGENLVVSHLCPAKRFGNRCRHVQEAVKCYRNWKYWEPERKIAERHQRIILQPHWEQILVPQSLEDFAKEVMESAS</sequence>
<dbReference type="AlphaFoldDB" id="A0A8X8LA48"/>
<proteinExistence type="predicted"/>
<dbReference type="Proteomes" id="UP000825179">
    <property type="component" value="Chromosome"/>
</dbReference>
<keyword evidence="2" id="KW-1185">Reference proteome</keyword>
<protein>
    <recommendedName>
        <fullName evidence="3">SWIM-type domain-containing protein</fullName>
    </recommendedName>
</protein>
<accession>A0A8X8LA48</accession>